<dbReference type="CDD" id="cd06259">
    <property type="entry name" value="YdcF-like"/>
    <property type="match status" value="1"/>
</dbReference>
<accession>A0ABQ0YSY3</accession>
<protein>
    <recommendedName>
        <fullName evidence="4">DUF218 domain-containing protein</fullName>
    </recommendedName>
</protein>
<comment type="caution">
    <text evidence="2">The sequence shown here is derived from an EMBL/GenBank/DDBJ whole genome shotgun (WGS) entry which is preliminary data.</text>
</comment>
<dbReference type="EMBL" id="BLAH01000124">
    <property type="protein sequence ID" value="GES39672.1"/>
    <property type="molecule type" value="Genomic_DNA"/>
</dbReference>
<organism evidence="2 3">
    <name type="scientific">Rhodococcus aetherivorans</name>
    <dbReference type="NCBI Taxonomy" id="191292"/>
    <lineage>
        <taxon>Bacteria</taxon>
        <taxon>Bacillati</taxon>
        <taxon>Actinomycetota</taxon>
        <taxon>Actinomycetes</taxon>
        <taxon>Mycobacteriales</taxon>
        <taxon>Nocardiaceae</taxon>
        <taxon>Rhodococcus</taxon>
    </lineage>
</organism>
<evidence type="ECO:0008006" key="4">
    <source>
        <dbReference type="Google" id="ProtNLM"/>
    </source>
</evidence>
<keyword evidence="3" id="KW-1185">Reference proteome</keyword>
<keyword evidence="1" id="KW-1133">Transmembrane helix</keyword>
<dbReference type="InterPro" id="IPR003848">
    <property type="entry name" value="DUF218"/>
</dbReference>
<sequence>MMLRSKWSRVRLWVMSICIPMIAASIGGVPVYVRPQTDPLRPADAIFVLGGEDWRRHMLGVELGAAGWAPNVVLSYPDGPGANWAGEMCGTVHPGFELDCFLPDPPTTRGEARELRRRATQNGWKRVIVVTFTPHISRARFILQRCFDGELIMVASPVEMWPWKWVSEYVYQTAGYVKAELDPGC</sequence>
<dbReference type="Proteomes" id="UP000325466">
    <property type="component" value="Unassembled WGS sequence"/>
</dbReference>
<evidence type="ECO:0000313" key="3">
    <source>
        <dbReference type="Proteomes" id="UP000325466"/>
    </source>
</evidence>
<keyword evidence="1" id="KW-0472">Membrane</keyword>
<evidence type="ECO:0000256" key="1">
    <source>
        <dbReference type="SAM" id="Phobius"/>
    </source>
</evidence>
<dbReference type="RefSeq" id="WP_308936536.1">
    <property type="nucleotide sequence ID" value="NZ_BAAAYP010000060.1"/>
</dbReference>
<name>A0ABQ0YSY3_9NOCA</name>
<proteinExistence type="predicted"/>
<gene>
    <name evidence="2" type="ORF">RAJCM14343_4947</name>
</gene>
<keyword evidence="1" id="KW-0812">Transmembrane</keyword>
<evidence type="ECO:0000313" key="2">
    <source>
        <dbReference type="EMBL" id="GES39672.1"/>
    </source>
</evidence>
<reference evidence="2 3" key="1">
    <citation type="journal article" date="2018" name="Biodegradation">
        <title>1,4-Dioxane degradation characteristics of Rhodococcus aetherivorans JCM 14343.</title>
        <authorList>
            <person name="Inoue D."/>
            <person name="Tsunoda T."/>
            <person name="Yamamoto N."/>
            <person name="Ike M."/>
            <person name="Sei K."/>
        </authorList>
    </citation>
    <scope>NUCLEOTIDE SEQUENCE [LARGE SCALE GENOMIC DNA]</scope>
    <source>
        <strain evidence="2 3">JCM 14343</strain>
    </source>
</reference>
<feature type="transmembrane region" description="Helical" evidence="1">
    <location>
        <begin position="12"/>
        <end position="33"/>
    </location>
</feature>